<proteinExistence type="predicted"/>
<protein>
    <submittedName>
        <fullName evidence="2">Uncharacterized protein</fullName>
    </submittedName>
</protein>
<organism evidence="2 3">
    <name type="scientific">Gymnopus androsaceus JB14</name>
    <dbReference type="NCBI Taxonomy" id="1447944"/>
    <lineage>
        <taxon>Eukaryota</taxon>
        <taxon>Fungi</taxon>
        <taxon>Dikarya</taxon>
        <taxon>Basidiomycota</taxon>
        <taxon>Agaricomycotina</taxon>
        <taxon>Agaricomycetes</taxon>
        <taxon>Agaricomycetidae</taxon>
        <taxon>Agaricales</taxon>
        <taxon>Marasmiineae</taxon>
        <taxon>Omphalotaceae</taxon>
        <taxon>Gymnopus</taxon>
    </lineage>
</organism>
<gene>
    <name evidence="2" type="ORF">BT96DRAFT_254986</name>
</gene>
<name>A0A6A4H5M2_9AGAR</name>
<sequence length="96" mass="11189">MEVDEVATVLLPRDSPSRSASPITAQESSYKKPTRAAKNVAKDIAFREMEEWMVAEGRMQDVTDSRRHVDQKWPDKRRMEAYEMLMELRGKLLPHK</sequence>
<feature type="region of interest" description="Disordered" evidence="1">
    <location>
        <begin position="1"/>
        <end position="34"/>
    </location>
</feature>
<evidence type="ECO:0000313" key="3">
    <source>
        <dbReference type="Proteomes" id="UP000799118"/>
    </source>
</evidence>
<dbReference type="EMBL" id="ML769582">
    <property type="protein sequence ID" value="KAE9393003.1"/>
    <property type="molecule type" value="Genomic_DNA"/>
</dbReference>
<accession>A0A6A4H5M2</accession>
<evidence type="ECO:0000256" key="1">
    <source>
        <dbReference type="SAM" id="MobiDB-lite"/>
    </source>
</evidence>
<dbReference type="Proteomes" id="UP000799118">
    <property type="component" value="Unassembled WGS sequence"/>
</dbReference>
<dbReference type="AlphaFoldDB" id="A0A6A4H5M2"/>
<evidence type="ECO:0000313" key="2">
    <source>
        <dbReference type="EMBL" id="KAE9393003.1"/>
    </source>
</evidence>
<keyword evidence="3" id="KW-1185">Reference proteome</keyword>
<reference evidence="2" key="1">
    <citation type="journal article" date="2019" name="Environ. Microbiol.">
        <title>Fungal ecological strategies reflected in gene transcription - a case study of two litter decomposers.</title>
        <authorList>
            <person name="Barbi F."/>
            <person name="Kohler A."/>
            <person name="Barry K."/>
            <person name="Baskaran P."/>
            <person name="Daum C."/>
            <person name="Fauchery L."/>
            <person name="Ihrmark K."/>
            <person name="Kuo A."/>
            <person name="LaButti K."/>
            <person name="Lipzen A."/>
            <person name="Morin E."/>
            <person name="Grigoriev I.V."/>
            <person name="Henrissat B."/>
            <person name="Lindahl B."/>
            <person name="Martin F."/>
        </authorList>
    </citation>
    <scope>NUCLEOTIDE SEQUENCE</scope>
    <source>
        <strain evidence="2">JB14</strain>
    </source>
</reference>
<feature type="compositionally biased region" description="Polar residues" evidence="1">
    <location>
        <begin position="17"/>
        <end position="28"/>
    </location>
</feature>